<name>A0AA88YT45_PINIB</name>
<evidence type="ECO:0000259" key="7">
    <source>
        <dbReference type="PROSITE" id="PS50017"/>
    </source>
</evidence>
<dbReference type="PANTHER" id="PTHR15079">
    <property type="entry name" value="MYD88"/>
    <property type="match status" value="1"/>
</dbReference>
<protein>
    <recommendedName>
        <fullName evidence="11">Myeloid differentiation factor 88</fullName>
    </recommendedName>
</protein>
<sequence>MTSAHARSSLDSLVIVTESGGECCLPDRFMHISLDALNHSARRKIALHMNLESDVPSDRNHLVSDYNGLAELIGFQYLEIKNFERQKSPTEELLKEWCTRPDLEEPTLGKLWDFLVQLGRVDVLEECQQMIIRDAEAYLKMKERMHNDYAPLQSNDVDSSSDGAIDHHIDETLVLCRADVTLGEPQHFDAFVCYNPEGEDLKFVKQMISVLENEPHNLKLFVPWRDDLPGGSRYVIDAKLIESRCRRMVIIMSRNYQNSAACDFQVKFAHALSPGARSKKLIPVLIEPGVMIPQVLRHVTLCDFTKRDLMDWFWDRLSKAIRAPLDPRNMTTFHKSSSSTSSSLSSSSLSSAIDIPMEMGLGFNASSHSDVRESLSSYQSSRSSTTDPDSGFSSLSPSNSSQQSISSSYSSFQEAGIEAPMETDPPPEENRTSRKKKTGFFDRLRGKKNNTSSHC</sequence>
<dbReference type="Gene3D" id="1.10.533.10">
    <property type="entry name" value="Death Domain, Fas"/>
    <property type="match status" value="1"/>
</dbReference>
<keyword evidence="5" id="KW-0395">Inflammatory response</keyword>
<dbReference type="GO" id="GO:0045087">
    <property type="term" value="P:innate immune response"/>
    <property type="evidence" value="ECO:0007669"/>
    <property type="project" value="UniProtKB-KW"/>
</dbReference>
<evidence type="ECO:0000313" key="10">
    <source>
        <dbReference type="Proteomes" id="UP001186944"/>
    </source>
</evidence>
<feature type="compositionally biased region" description="Low complexity" evidence="6">
    <location>
        <begin position="374"/>
        <end position="411"/>
    </location>
</feature>
<comment type="subcellular location">
    <subcellularLocation>
        <location evidence="1">Cytoplasm</location>
    </subcellularLocation>
</comment>
<dbReference type="InterPro" id="IPR034249">
    <property type="entry name" value="MyD88_Death"/>
</dbReference>
<keyword evidence="2" id="KW-0963">Cytoplasm</keyword>
<dbReference type="CDD" id="cd08312">
    <property type="entry name" value="Death_MyD88"/>
    <property type="match status" value="1"/>
</dbReference>
<feature type="domain" description="Death" evidence="7">
    <location>
        <begin position="60"/>
        <end position="131"/>
    </location>
</feature>
<dbReference type="Proteomes" id="UP001186944">
    <property type="component" value="Unassembled WGS sequence"/>
</dbReference>
<dbReference type="InterPro" id="IPR000157">
    <property type="entry name" value="TIR_dom"/>
</dbReference>
<feature type="domain" description="TIR" evidence="8">
    <location>
        <begin position="186"/>
        <end position="321"/>
    </location>
</feature>
<dbReference type="GO" id="GO:0035325">
    <property type="term" value="F:Toll-like receptor binding"/>
    <property type="evidence" value="ECO:0007669"/>
    <property type="project" value="TreeGrafter"/>
</dbReference>
<dbReference type="PROSITE" id="PS50017">
    <property type="entry name" value="DEATH_DOMAIN"/>
    <property type="match status" value="1"/>
</dbReference>
<reference evidence="9" key="1">
    <citation type="submission" date="2019-08" db="EMBL/GenBank/DDBJ databases">
        <title>The improved chromosome-level genome for the pearl oyster Pinctada fucata martensii using PacBio sequencing and Hi-C.</title>
        <authorList>
            <person name="Zheng Z."/>
        </authorList>
    </citation>
    <scope>NUCLEOTIDE SEQUENCE</scope>
    <source>
        <strain evidence="9">ZZ-2019</strain>
        <tissue evidence="9">Adductor muscle</tissue>
    </source>
</reference>
<dbReference type="GO" id="GO:0002755">
    <property type="term" value="P:MyD88-dependent toll-like receptor signaling pathway"/>
    <property type="evidence" value="ECO:0007669"/>
    <property type="project" value="InterPro"/>
</dbReference>
<keyword evidence="3" id="KW-0399">Innate immunity</keyword>
<keyword evidence="4" id="KW-0391">Immunity</keyword>
<dbReference type="GO" id="GO:0034142">
    <property type="term" value="P:toll-like receptor 4 signaling pathway"/>
    <property type="evidence" value="ECO:0007669"/>
    <property type="project" value="TreeGrafter"/>
</dbReference>
<dbReference type="GO" id="GO:0005737">
    <property type="term" value="C:cytoplasm"/>
    <property type="evidence" value="ECO:0007669"/>
    <property type="project" value="UniProtKB-SubCell"/>
</dbReference>
<dbReference type="GO" id="GO:0050830">
    <property type="term" value="P:defense response to Gram-positive bacterium"/>
    <property type="evidence" value="ECO:0007669"/>
    <property type="project" value="TreeGrafter"/>
</dbReference>
<dbReference type="InterPro" id="IPR011029">
    <property type="entry name" value="DEATH-like_dom_sf"/>
</dbReference>
<evidence type="ECO:0000256" key="6">
    <source>
        <dbReference type="SAM" id="MobiDB-lite"/>
    </source>
</evidence>
<evidence type="ECO:0000256" key="5">
    <source>
        <dbReference type="ARBA" id="ARBA00023198"/>
    </source>
</evidence>
<gene>
    <name evidence="9" type="ORF">FSP39_023319</name>
</gene>
<dbReference type="SUPFAM" id="SSF52200">
    <property type="entry name" value="Toll/Interleukin receptor TIR domain"/>
    <property type="match status" value="1"/>
</dbReference>
<evidence type="ECO:0000256" key="3">
    <source>
        <dbReference type="ARBA" id="ARBA00022588"/>
    </source>
</evidence>
<dbReference type="InterPro" id="IPR000488">
    <property type="entry name" value="Death_dom"/>
</dbReference>
<dbReference type="GO" id="GO:0008063">
    <property type="term" value="P:Toll signaling pathway"/>
    <property type="evidence" value="ECO:0007669"/>
    <property type="project" value="TreeGrafter"/>
</dbReference>
<dbReference type="AlphaFoldDB" id="A0AA88YT45"/>
<evidence type="ECO:0000313" key="9">
    <source>
        <dbReference type="EMBL" id="KAK3106601.1"/>
    </source>
</evidence>
<dbReference type="SMART" id="SM00255">
    <property type="entry name" value="TIR"/>
    <property type="match status" value="1"/>
</dbReference>
<dbReference type="SUPFAM" id="SSF47986">
    <property type="entry name" value="DEATH domain"/>
    <property type="match status" value="1"/>
</dbReference>
<dbReference type="InterPro" id="IPR035897">
    <property type="entry name" value="Toll_tir_struct_dom_sf"/>
</dbReference>
<evidence type="ECO:0000256" key="1">
    <source>
        <dbReference type="ARBA" id="ARBA00004496"/>
    </source>
</evidence>
<dbReference type="InterPro" id="IPR017281">
    <property type="entry name" value="Myelin_different_resp_MyD88"/>
</dbReference>
<dbReference type="Gene3D" id="3.40.50.10140">
    <property type="entry name" value="Toll/interleukin-1 receptor homology (TIR) domain"/>
    <property type="match status" value="1"/>
</dbReference>
<dbReference type="PANTHER" id="PTHR15079:SF3">
    <property type="entry name" value="MYELOID DIFFERENTIATION PRIMARY RESPONSE PROTEIN MYD88"/>
    <property type="match status" value="1"/>
</dbReference>
<accession>A0AA88YT45</accession>
<organism evidence="9 10">
    <name type="scientific">Pinctada imbricata</name>
    <name type="common">Atlantic pearl-oyster</name>
    <name type="synonym">Pinctada martensii</name>
    <dbReference type="NCBI Taxonomy" id="66713"/>
    <lineage>
        <taxon>Eukaryota</taxon>
        <taxon>Metazoa</taxon>
        <taxon>Spiralia</taxon>
        <taxon>Lophotrochozoa</taxon>
        <taxon>Mollusca</taxon>
        <taxon>Bivalvia</taxon>
        <taxon>Autobranchia</taxon>
        <taxon>Pteriomorphia</taxon>
        <taxon>Pterioida</taxon>
        <taxon>Pterioidea</taxon>
        <taxon>Pteriidae</taxon>
        <taxon>Pinctada</taxon>
    </lineage>
</organism>
<dbReference type="GO" id="GO:0005886">
    <property type="term" value="C:plasma membrane"/>
    <property type="evidence" value="ECO:0007669"/>
    <property type="project" value="TreeGrafter"/>
</dbReference>
<dbReference type="GO" id="GO:0043123">
    <property type="term" value="P:positive regulation of canonical NF-kappaB signal transduction"/>
    <property type="evidence" value="ECO:0007669"/>
    <property type="project" value="InterPro"/>
</dbReference>
<evidence type="ECO:0000259" key="8">
    <source>
        <dbReference type="PROSITE" id="PS50104"/>
    </source>
</evidence>
<dbReference type="EMBL" id="VSWD01000003">
    <property type="protein sequence ID" value="KAK3106601.1"/>
    <property type="molecule type" value="Genomic_DNA"/>
</dbReference>
<comment type="caution">
    <text evidence="9">The sequence shown here is derived from an EMBL/GenBank/DDBJ whole genome shotgun (WGS) entry which is preliminary data.</text>
</comment>
<proteinExistence type="predicted"/>
<evidence type="ECO:0000256" key="4">
    <source>
        <dbReference type="ARBA" id="ARBA00022859"/>
    </source>
</evidence>
<keyword evidence="10" id="KW-1185">Reference proteome</keyword>
<dbReference type="PROSITE" id="PS50104">
    <property type="entry name" value="TIR"/>
    <property type="match status" value="1"/>
</dbReference>
<dbReference type="GO" id="GO:0070976">
    <property type="term" value="F:TIR domain binding"/>
    <property type="evidence" value="ECO:0007669"/>
    <property type="project" value="InterPro"/>
</dbReference>
<dbReference type="Pfam" id="PF13676">
    <property type="entry name" value="TIR_2"/>
    <property type="match status" value="1"/>
</dbReference>
<dbReference type="Pfam" id="PF00531">
    <property type="entry name" value="Death"/>
    <property type="match status" value="1"/>
</dbReference>
<dbReference type="FunFam" id="1.10.533.10:FF:000029">
    <property type="entry name" value="Myeloid differentiation primary response protein MyD88"/>
    <property type="match status" value="1"/>
</dbReference>
<evidence type="ECO:0008006" key="11">
    <source>
        <dbReference type="Google" id="ProtNLM"/>
    </source>
</evidence>
<feature type="region of interest" description="Disordered" evidence="6">
    <location>
        <begin position="374"/>
        <end position="455"/>
    </location>
</feature>
<evidence type="ECO:0000256" key="2">
    <source>
        <dbReference type="ARBA" id="ARBA00022490"/>
    </source>
</evidence>